<accession>A0A7G9V1C6</accession>
<gene>
    <name evidence="2" type="ORF">phiPsa300_024</name>
</gene>
<proteinExistence type="predicted"/>
<evidence type="ECO:0000313" key="3">
    <source>
        <dbReference type="Proteomes" id="UP000516110"/>
    </source>
</evidence>
<dbReference type="SMART" id="SM00506">
    <property type="entry name" value="A1pp"/>
    <property type="match status" value="1"/>
</dbReference>
<dbReference type="InterPro" id="IPR043472">
    <property type="entry name" value="Macro_dom-like"/>
</dbReference>
<dbReference type="Proteomes" id="UP000516110">
    <property type="component" value="Segment"/>
</dbReference>
<dbReference type="PROSITE" id="PS51154">
    <property type="entry name" value="MACRO"/>
    <property type="match status" value="1"/>
</dbReference>
<keyword evidence="3" id="KW-1185">Reference proteome</keyword>
<name>A0A7G9V1C6_9CAUD</name>
<organism evidence="2 3">
    <name type="scientific">Pseudomonas phage phiPsa300</name>
    <dbReference type="NCBI Taxonomy" id="1460362"/>
    <lineage>
        <taxon>Viruses</taxon>
        <taxon>Duplodnaviria</taxon>
        <taxon>Heunggongvirae</taxon>
        <taxon>Uroviricota</taxon>
        <taxon>Caudoviricetes</taxon>
        <taxon>Vandenendeviridae</taxon>
        <taxon>Gorskivirinae</taxon>
        <taxon>Otagovirus</taxon>
        <taxon>Otagovirus psa300</taxon>
    </lineage>
</organism>
<dbReference type="InterPro" id="IPR002589">
    <property type="entry name" value="Macro_dom"/>
</dbReference>
<feature type="domain" description="Macro" evidence="1">
    <location>
        <begin position="1"/>
        <end position="169"/>
    </location>
</feature>
<dbReference type="SUPFAM" id="SSF52949">
    <property type="entry name" value="Macro domain-like"/>
    <property type="match status" value="1"/>
</dbReference>
<dbReference type="Gene3D" id="3.40.220.10">
    <property type="entry name" value="Leucine Aminopeptidase, subunit E, domain 1"/>
    <property type="match status" value="1"/>
</dbReference>
<sequence>MTLNYKVGDICDAVISGEVVAIGHQANCFNTMNSGVAKAIRLRLPCAWEADQLTGKGDIHKFGDISVGQLRNCLTGEPTGLVYNLYGQYNYGYDAAAYTNYLKLEEALVAMRDDLLTGRDLWNVGFPKIGAGLGGGDWDTIAEIINDVFDDRFNVTIYVLREEDVPRRS</sequence>
<protein>
    <recommendedName>
        <fullName evidence="1">Macro domain-containing protein</fullName>
    </recommendedName>
</protein>
<dbReference type="EMBL" id="MT670418">
    <property type="protein sequence ID" value="QNO00082.1"/>
    <property type="molecule type" value="Genomic_DNA"/>
</dbReference>
<reference evidence="2 3" key="1">
    <citation type="submission" date="2020-06" db="EMBL/GenBank/DDBJ databases">
        <title>Characterization of Pseudomonas phiPsa374-like phages.</title>
        <authorList>
            <person name="Warring S."/>
            <person name="Malone L.M."/>
            <person name="Easingwood R.A."/>
            <person name="Rigano L."/>
            <person name="Frampton R.A."/>
            <person name="Lopez Acedo E."/>
            <person name="Templeton M.D."/>
            <person name="Kleffmann T."/>
            <person name="Bostina M."/>
            <person name="Fineran P.C."/>
        </authorList>
    </citation>
    <scope>NUCLEOTIDE SEQUENCE [LARGE SCALE GENOMIC DNA]</scope>
</reference>
<evidence type="ECO:0000313" key="2">
    <source>
        <dbReference type="EMBL" id="QNO00082.1"/>
    </source>
</evidence>
<evidence type="ECO:0000259" key="1">
    <source>
        <dbReference type="PROSITE" id="PS51154"/>
    </source>
</evidence>